<organism evidence="2 3">
    <name type="scientific">Salinisphaera dokdonensis CL-ES53</name>
    <dbReference type="NCBI Taxonomy" id="1304272"/>
    <lineage>
        <taxon>Bacteria</taxon>
        <taxon>Pseudomonadati</taxon>
        <taxon>Pseudomonadota</taxon>
        <taxon>Gammaproteobacteria</taxon>
        <taxon>Salinisphaerales</taxon>
        <taxon>Salinisphaeraceae</taxon>
        <taxon>Salinisphaera</taxon>
    </lineage>
</organism>
<feature type="domain" description="Glycosyl transferase family 1" evidence="1">
    <location>
        <begin position="89"/>
        <end position="234"/>
    </location>
</feature>
<dbReference type="PANTHER" id="PTHR45947:SF3">
    <property type="entry name" value="SULFOQUINOVOSYL TRANSFERASE SQD2"/>
    <property type="match status" value="1"/>
</dbReference>
<proteinExistence type="predicted"/>
<sequence>MGWALVVGRIAALLLRLPLVVTFHNELGRYNPGVRWALKLLPQKRCVLTGVSSAVCQQWESWLRRPVELIPNPLKIDSCTKSNLKREHNGPVRLVVVSRLTAIKRVDFSLRLLKALIDAGTAAELVIVGDGPEGSALQNLTEDLGISKHVSFLGFQSDVSGCLDWSDYFVLSSLYEGFCMAAIEAMARGSLLVAHRLPAISDYAQDGVNAVVTEECSVSEWCSRIKSLEQDRSQLFGMKYAAWRLVREKFAPDLVAQHYARAYDGLLAACK</sequence>
<evidence type="ECO:0000259" key="1">
    <source>
        <dbReference type="Pfam" id="PF00534"/>
    </source>
</evidence>
<evidence type="ECO:0000313" key="3">
    <source>
        <dbReference type="Proteomes" id="UP001460888"/>
    </source>
</evidence>
<protein>
    <submittedName>
        <fullName evidence="2">Group 1 glycosyl transferase</fullName>
    </submittedName>
</protein>
<keyword evidence="3" id="KW-1185">Reference proteome</keyword>
<dbReference type="Gene3D" id="3.40.50.2000">
    <property type="entry name" value="Glycogen Phosphorylase B"/>
    <property type="match status" value="2"/>
</dbReference>
<keyword evidence="2" id="KW-0808">Transferase</keyword>
<dbReference type="InterPro" id="IPR001296">
    <property type="entry name" value="Glyco_trans_1"/>
</dbReference>
<accession>A0ABV2AVT7</accession>
<evidence type="ECO:0000313" key="2">
    <source>
        <dbReference type="EMBL" id="MES1927731.1"/>
    </source>
</evidence>
<comment type="caution">
    <text evidence="2">The sequence shown here is derived from an EMBL/GenBank/DDBJ whole genome shotgun (WGS) entry which is preliminary data.</text>
</comment>
<dbReference type="Pfam" id="PF00534">
    <property type="entry name" value="Glycos_transf_1"/>
    <property type="match status" value="1"/>
</dbReference>
<dbReference type="SUPFAM" id="SSF53756">
    <property type="entry name" value="UDP-Glycosyltransferase/glycogen phosphorylase"/>
    <property type="match status" value="1"/>
</dbReference>
<gene>
    <name evidence="2" type="ORF">SADO_00705</name>
</gene>
<reference evidence="2 3" key="1">
    <citation type="submission" date="2013-03" db="EMBL/GenBank/DDBJ databases">
        <title>Salinisphaera dokdonensis CL-ES53 Genome Sequencing.</title>
        <authorList>
            <person name="Li C."/>
            <person name="Lai Q."/>
            <person name="Shao Z."/>
        </authorList>
    </citation>
    <scope>NUCLEOTIDE SEQUENCE [LARGE SCALE GENOMIC DNA]</scope>
    <source>
        <strain evidence="2 3">CL-ES53</strain>
    </source>
</reference>
<dbReference type="PANTHER" id="PTHR45947">
    <property type="entry name" value="SULFOQUINOVOSYL TRANSFERASE SQD2"/>
    <property type="match status" value="1"/>
</dbReference>
<name>A0ABV2AVT7_9GAMM</name>
<dbReference type="EMBL" id="APND01000001">
    <property type="protein sequence ID" value="MES1927731.1"/>
    <property type="molecule type" value="Genomic_DNA"/>
</dbReference>
<dbReference type="Proteomes" id="UP001460888">
    <property type="component" value="Unassembled WGS sequence"/>
</dbReference>
<dbReference type="GO" id="GO:0016740">
    <property type="term" value="F:transferase activity"/>
    <property type="evidence" value="ECO:0007669"/>
    <property type="project" value="UniProtKB-KW"/>
</dbReference>
<dbReference type="InterPro" id="IPR050194">
    <property type="entry name" value="Glycosyltransferase_grp1"/>
</dbReference>
<dbReference type="CDD" id="cd03801">
    <property type="entry name" value="GT4_PimA-like"/>
    <property type="match status" value="1"/>
</dbReference>